<dbReference type="SUPFAM" id="SSF51430">
    <property type="entry name" value="NAD(P)-linked oxidoreductase"/>
    <property type="match status" value="1"/>
</dbReference>
<sequence>MYKANDERYEKMIYNHVGHSGLKVSAISLGLWNNFGSVDPYENQKDMIHTAFDLGITYFDLANNYGPKPGSAENNFGKIMATDMFSYRDELVIASKAGHQMWPGPYGNWNSRKSIIASADQSLKRTGLDYFDIFYSHRPDSNTPVEETAEGLDQLVRQGKALYIGISNYSGQQTKEISEIFKVLKTPFIIHQPRYNMFNRQAEQNLFSVLKKEKIGAVGFSSLAQGLLSDKYFDGIPIDSRANKITIPFLTKEKVQPTISTVQRLSEIARKRGQSLPQMALAWNLRIPQLASVLIGASTPEQIVENVKALDNLSFEPDELLAIDRILAEYVID</sequence>
<dbReference type="PANTHER" id="PTHR43150">
    <property type="entry name" value="HYPERKINETIC, ISOFORM M"/>
    <property type="match status" value="1"/>
</dbReference>
<evidence type="ECO:0000256" key="3">
    <source>
        <dbReference type="ARBA" id="ARBA00023002"/>
    </source>
</evidence>
<dbReference type="AlphaFoldDB" id="A0A6P2CL93"/>
<dbReference type="InterPro" id="IPR023210">
    <property type="entry name" value="NADP_OxRdtase_dom"/>
</dbReference>
<protein>
    <submittedName>
        <fullName evidence="5">L-glyceraldehyde 3-phosphate reductase</fullName>
    </submittedName>
</protein>
<dbReference type="InterPro" id="IPR005399">
    <property type="entry name" value="K_chnl_volt-dep_bsu_KCNAB-rel"/>
</dbReference>
<comment type="caution">
    <text evidence="5">The sequence shown here is derived from an EMBL/GenBank/DDBJ whole genome shotgun (WGS) entry which is preliminary data.</text>
</comment>
<evidence type="ECO:0000313" key="6">
    <source>
        <dbReference type="Proteomes" id="UP000442244"/>
    </source>
</evidence>
<name>A0A6P2CL93_9LACO</name>
<comment type="similarity">
    <text evidence="1">Belongs to the shaker potassium channel beta subunit family.</text>
</comment>
<proteinExistence type="inferred from homology"/>
<keyword evidence="2" id="KW-0521">NADP</keyword>
<keyword evidence="3" id="KW-0560">Oxidoreductase</keyword>
<dbReference type="InterPro" id="IPR036812">
    <property type="entry name" value="NAD(P)_OxRdtase_dom_sf"/>
</dbReference>
<dbReference type="GO" id="GO:0051596">
    <property type="term" value="P:methylglyoxal catabolic process"/>
    <property type="evidence" value="ECO:0007669"/>
    <property type="project" value="TreeGrafter"/>
</dbReference>
<evidence type="ECO:0000256" key="1">
    <source>
        <dbReference type="ARBA" id="ARBA00006515"/>
    </source>
</evidence>
<dbReference type="OrthoDB" id="9773828at2"/>
<feature type="domain" description="NADP-dependent oxidoreductase" evidence="4">
    <location>
        <begin position="27"/>
        <end position="327"/>
    </location>
</feature>
<dbReference type="PANTHER" id="PTHR43150:SF4">
    <property type="entry name" value="L-GLYCERALDEHYDE 3-PHOSPHATE REDUCTASE"/>
    <property type="match status" value="1"/>
</dbReference>
<evidence type="ECO:0000256" key="2">
    <source>
        <dbReference type="ARBA" id="ARBA00022857"/>
    </source>
</evidence>
<dbReference type="Pfam" id="PF00248">
    <property type="entry name" value="Aldo_ket_red"/>
    <property type="match status" value="1"/>
</dbReference>
<dbReference type="Proteomes" id="UP000442244">
    <property type="component" value="Unassembled WGS sequence"/>
</dbReference>
<dbReference type="Gene3D" id="3.20.20.100">
    <property type="entry name" value="NADP-dependent oxidoreductase domain"/>
    <property type="match status" value="1"/>
</dbReference>
<evidence type="ECO:0000259" key="4">
    <source>
        <dbReference type="Pfam" id="PF00248"/>
    </source>
</evidence>
<reference evidence="5 6" key="1">
    <citation type="submission" date="2019-01" db="EMBL/GenBank/DDBJ databases">
        <title>Leuconostoc litchii sp. nov., a novel lactic acid bacterium isolated from lychee.</title>
        <authorList>
            <person name="Wang L.-T."/>
        </authorList>
    </citation>
    <scope>NUCLEOTIDE SEQUENCE [LARGE SCALE GENOMIC DNA]</scope>
    <source>
        <strain evidence="5 6">MB7</strain>
    </source>
</reference>
<dbReference type="GO" id="GO:0016491">
    <property type="term" value="F:oxidoreductase activity"/>
    <property type="evidence" value="ECO:0007669"/>
    <property type="project" value="UniProtKB-KW"/>
</dbReference>
<keyword evidence="6" id="KW-1185">Reference proteome</keyword>
<gene>
    <name evidence="5" type="ORF">ESZ47_01095</name>
</gene>
<organism evidence="5 6">
    <name type="scientific">Leuconostoc litchii</name>
    <dbReference type="NCBI Taxonomy" id="1981069"/>
    <lineage>
        <taxon>Bacteria</taxon>
        <taxon>Bacillati</taxon>
        <taxon>Bacillota</taxon>
        <taxon>Bacilli</taxon>
        <taxon>Lactobacillales</taxon>
        <taxon>Lactobacillaceae</taxon>
        <taxon>Leuconostoc</taxon>
    </lineage>
</organism>
<dbReference type="RefSeq" id="WP_148603988.1">
    <property type="nucleotide sequence ID" value="NZ_BSUV01000001.1"/>
</dbReference>
<evidence type="ECO:0000313" key="5">
    <source>
        <dbReference type="EMBL" id="TYC46765.1"/>
    </source>
</evidence>
<accession>A0A6P2CL93</accession>
<dbReference type="EMBL" id="SDGY01000001">
    <property type="protein sequence ID" value="TYC46765.1"/>
    <property type="molecule type" value="Genomic_DNA"/>
</dbReference>